<dbReference type="Pfam" id="PF13188">
    <property type="entry name" value="PAS_8"/>
    <property type="match status" value="1"/>
</dbReference>
<dbReference type="SMART" id="SM00382">
    <property type="entry name" value="AAA"/>
    <property type="match status" value="1"/>
</dbReference>
<protein>
    <submittedName>
        <fullName evidence="8">Sigma 54-interacting transcriptional regulator</fullName>
    </submittedName>
</protein>
<dbReference type="InterPro" id="IPR025944">
    <property type="entry name" value="Sigma_54_int_dom_CS"/>
</dbReference>
<accession>A0ABZ1CJX9</accession>
<keyword evidence="2" id="KW-0067">ATP-binding</keyword>
<dbReference type="SUPFAM" id="SSF52540">
    <property type="entry name" value="P-loop containing nucleoside triphosphate hydrolases"/>
    <property type="match status" value="1"/>
</dbReference>
<gene>
    <name evidence="8" type="ORF">VA613_02125</name>
</gene>
<dbReference type="PRINTS" id="PR01590">
    <property type="entry name" value="HTHFIS"/>
</dbReference>
<dbReference type="InterPro" id="IPR009057">
    <property type="entry name" value="Homeodomain-like_sf"/>
</dbReference>
<evidence type="ECO:0000256" key="2">
    <source>
        <dbReference type="ARBA" id="ARBA00022840"/>
    </source>
</evidence>
<keyword evidence="3" id="KW-0805">Transcription regulation</keyword>
<organism evidence="8 9">
    <name type="scientific">Thiobacillus sedimenti</name>
    <dbReference type="NCBI Taxonomy" id="3110231"/>
    <lineage>
        <taxon>Bacteria</taxon>
        <taxon>Pseudomonadati</taxon>
        <taxon>Pseudomonadota</taxon>
        <taxon>Betaproteobacteria</taxon>
        <taxon>Nitrosomonadales</taxon>
        <taxon>Thiobacillaceae</taxon>
        <taxon>Thiobacillus</taxon>
    </lineage>
</organism>
<evidence type="ECO:0000313" key="8">
    <source>
        <dbReference type="EMBL" id="WRS39691.1"/>
    </source>
</evidence>
<dbReference type="Gene3D" id="3.30.450.20">
    <property type="entry name" value="PAS domain"/>
    <property type="match status" value="1"/>
</dbReference>
<dbReference type="SUPFAM" id="SSF46689">
    <property type="entry name" value="Homeodomain-like"/>
    <property type="match status" value="1"/>
</dbReference>
<evidence type="ECO:0000259" key="7">
    <source>
        <dbReference type="PROSITE" id="PS50112"/>
    </source>
</evidence>
<evidence type="ECO:0000313" key="9">
    <source>
        <dbReference type="Proteomes" id="UP001334732"/>
    </source>
</evidence>
<dbReference type="PROSITE" id="PS00688">
    <property type="entry name" value="SIGMA54_INTERACT_3"/>
    <property type="match status" value="1"/>
</dbReference>
<proteinExistence type="predicted"/>
<feature type="domain" description="Sigma-54 factor interaction" evidence="6">
    <location>
        <begin position="139"/>
        <end position="368"/>
    </location>
</feature>
<dbReference type="Proteomes" id="UP001334732">
    <property type="component" value="Chromosome"/>
</dbReference>
<dbReference type="Gene3D" id="1.10.10.60">
    <property type="entry name" value="Homeodomain-like"/>
    <property type="match status" value="1"/>
</dbReference>
<evidence type="ECO:0000259" key="6">
    <source>
        <dbReference type="PROSITE" id="PS50045"/>
    </source>
</evidence>
<dbReference type="CDD" id="cd00009">
    <property type="entry name" value="AAA"/>
    <property type="match status" value="1"/>
</dbReference>
<dbReference type="InterPro" id="IPR002078">
    <property type="entry name" value="Sigma_54_int"/>
</dbReference>
<evidence type="ECO:0000256" key="4">
    <source>
        <dbReference type="ARBA" id="ARBA00023125"/>
    </source>
</evidence>
<dbReference type="PANTHER" id="PTHR32071">
    <property type="entry name" value="TRANSCRIPTIONAL REGULATORY PROTEIN"/>
    <property type="match status" value="1"/>
</dbReference>
<dbReference type="PROSITE" id="PS00675">
    <property type="entry name" value="SIGMA54_INTERACT_1"/>
    <property type="match status" value="1"/>
</dbReference>
<evidence type="ECO:0000256" key="1">
    <source>
        <dbReference type="ARBA" id="ARBA00022741"/>
    </source>
</evidence>
<sequence>MLTISMLNLFLDSLEEGVLFLDKNRKVLAANRAAAQMTGREGESLIDLLCPSIFQGTKCAKSCELRGECALTQGSRAQDIVQDIVLERPDHTSVSLRMWARLLPPSDNLPVACAIILRDRSREAELEQNVTERLQLGSMVGHSPAIQKLYSQILRAAQSDASVLLTGESGTGKELVAKALHDNSERAKGPYVPVHCASLPENLLESELFGYAKGAFTGATIARIGRFEAADGGTLLLDEIGEIPLGTQVKLLRVLQEREVVRLGENHARPVNVRVIAATHRDLTAMVERGQFREDLYYRLRVLPLHVPPLRDRKEDISMLANKLLGDLSTRYKRENMRLSHEALLALEAYDWPGNIRQLFNALEYALVHADDAVIRPTDLPPEIEGAERATPRAPAGAAPLVRPYYRTGRPLENEAEIISRTLAEAGGNKAEAARRLGMSRTTLWKRLKLADS</sequence>
<dbReference type="RefSeq" id="WP_324780223.1">
    <property type="nucleotide sequence ID" value="NZ_CP141769.1"/>
</dbReference>
<dbReference type="SUPFAM" id="SSF55785">
    <property type="entry name" value="PYP-like sensor domain (PAS domain)"/>
    <property type="match status" value="1"/>
</dbReference>
<dbReference type="PANTHER" id="PTHR32071:SF57">
    <property type="entry name" value="C4-DICARBOXYLATE TRANSPORT TRANSCRIPTIONAL REGULATORY PROTEIN DCTD"/>
    <property type="match status" value="1"/>
</dbReference>
<dbReference type="InterPro" id="IPR003593">
    <property type="entry name" value="AAA+_ATPase"/>
</dbReference>
<dbReference type="EMBL" id="CP141769">
    <property type="protein sequence ID" value="WRS39691.1"/>
    <property type="molecule type" value="Genomic_DNA"/>
</dbReference>
<keyword evidence="1" id="KW-0547">Nucleotide-binding</keyword>
<reference evidence="8 9" key="1">
    <citation type="submission" date="2023-12" db="EMBL/GenBank/DDBJ databases">
        <title>Thiobacillus sedimentum sp. nov., a chemolithoautotrophic sulfur-oxidizing bacterium isolated from freshwater sediment.</title>
        <authorList>
            <person name="Luo J."/>
            <person name="Dai C."/>
        </authorList>
    </citation>
    <scope>NUCLEOTIDE SEQUENCE [LARGE SCALE GENOMIC DNA]</scope>
    <source>
        <strain evidence="8 9">SCUT-2</strain>
    </source>
</reference>
<feature type="domain" description="PAS" evidence="7">
    <location>
        <begin position="3"/>
        <end position="47"/>
    </location>
</feature>
<dbReference type="InterPro" id="IPR027417">
    <property type="entry name" value="P-loop_NTPase"/>
</dbReference>
<dbReference type="InterPro" id="IPR025662">
    <property type="entry name" value="Sigma_54_int_dom_ATP-bd_1"/>
</dbReference>
<dbReference type="Pfam" id="PF00158">
    <property type="entry name" value="Sigma54_activat"/>
    <property type="match status" value="1"/>
</dbReference>
<dbReference type="PROSITE" id="PS50112">
    <property type="entry name" value="PAS"/>
    <property type="match status" value="1"/>
</dbReference>
<dbReference type="InterPro" id="IPR002197">
    <property type="entry name" value="HTH_Fis"/>
</dbReference>
<dbReference type="PROSITE" id="PS00676">
    <property type="entry name" value="SIGMA54_INTERACT_2"/>
    <property type="match status" value="1"/>
</dbReference>
<keyword evidence="9" id="KW-1185">Reference proteome</keyword>
<dbReference type="Pfam" id="PF25601">
    <property type="entry name" value="AAA_lid_14"/>
    <property type="match status" value="1"/>
</dbReference>
<evidence type="ECO:0000256" key="5">
    <source>
        <dbReference type="ARBA" id="ARBA00023163"/>
    </source>
</evidence>
<dbReference type="Pfam" id="PF02954">
    <property type="entry name" value="HTH_8"/>
    <property type="match status" value="1"/>
</dbReference>
<evidence type="ECO:0000256" key="3">
    <source>
        <dbReference type="ARBA" id="ARBA00023015"/>
    </source>
</evidence>
<dbReference type="Gene3D" id="1.10.8.60">
    <property type="match status" value="1"/>
</dbReference>
<dbReference type="InterPro" id="IPR035965">
    <property type="entry name" value="PAS-like_dom_sf"/>
</dbReference>
<name>A0ABZ1CJX9_9PROT</name>
<keyword evidence="4" id="KW-0238">DNA-binding</keyword>
<dbReference type="Gene3D" id="3.40.50.300">
    <property type="entry name" value="P-loop containing nucleotide triphosphate hydrolases"/>
    <property type="match status" value="1"/>
</dbReference>
<dbReference type="InterPro" id="IPR000014">
    <property type="entry name" value="PAS"/>
</dbReference>
<dbReference type="InterPro" id="IPR025943">
    <property type="entry name" value="Sigma_54_int_dom_ATP-bd_2"/>
</dbReference>
<keyword evidence="5" id="KW-0804">Transcription</keyword>
<dbReference type="PROSITE" id="PS50045">
    <property type="entry name" value="SIGMA54_INTERACT_4"/>
    <property type="match status" value="1"/>
</dbReference>
<dbReference type="InterPro" id="IPR058031">
    <property type="entry name" value="AAA_lid_NorR"/>
</dbReference>